<dbReference type="PANTHER" id="PTHR24026">
    <property type="entry name" value="FAT ATYPICAL CADHERIN-RELATED"/>
    <property type="match status" value="1"/>
</dbReference>
<accession>A0A166XQP9</accession>
<dbReference type="PANTHER" id="PTHR24026:SF126">
    <property type="entry name" value="PROTOCADHERIN FAT 4"/>
    <property type="match status" value="1"/>
</dbReference>
<dbReference type="GO" id="GO:0005886">
    <property type="term" value="C:plasma membrane"/>
    <property type="evidence" value="ECO:0007669"/>
    <property type="project" value="UniProtKB-SubCell"/>
</dbReference>
<proteinExistence type="predicted"/>
<keyword evidence="7" id="KW-1185">Reference proteome</keyword>
<feature type="chain" id="PRO_5007882423" description="Cadherin domain-containing protein" evidence="4">
    <location>
        <begin position="22"/>
        <end position="926"/>
    </location>
</feature>
<feature type="region of interest" description="Disordered" evidence="3">
    <location>
        <begin position="907"/>
        <end position="926"/>
    </location>
</feature>
<dbReference type="EMBL" id="AUYB01000093">
    <property type="protein sequence ID" value="KZN40692.1"/>
    <property type="molecule type" value="Genomic_DNA"/>
</dbReference>
<reference evidence="6 7" key="1">
    <citation type="submission" date="2013-07" db="EMBL/GenBank/DDBJ databases">
        <title>Comparative Genomic and Metabolomic Analysis of Twelve Strains of Pseudoalteromonas luteoviolacea.</title>
        <authorList>
            <person name="Vynne N.G."/>
            <person name="Mansson M."/>
            <person name="Gram L."/>
        </authorList>
    </citation>
    <scope>NUCLEOTIDE SEQUENCE [LARGE SCALE GENOMIC DNA]</scope>
    <source>
        <strain evidence="6 7">DSM 6061</strain>
    </source>
</reference>
<dbReference type="RefSeq" id="WP_063357316.1">
    <property type="nucleotide sequence ID" value="NZ_AQHB01000035.1"/>
</dbReference>
<feature type="domain" description="Cadherin" evidence="5">
    <location>
        <begin position="32"/>
        <end position="124"/>
    </location>
</feature>
<dbReference type="Gene3D" id="2.60.40.10">
    <property type="entry name" value="Immunoglobulins"/>
    <property type="match status" value="1"/>
</dbReference>
<evidence type="ECO:0000256" key="2">
    <source>
        <dbReference type="ARBA" id="ARBA00022989"/>
    </source>
</evidence>
<dbReference type="PATRIC" id="fig|1365250.3.peg.1471"/>
<gene>
    <name evidence="6" type="ORF">N475_11225</name>
</gene>
<dbReference type="NCBIfam" id="NF012211">
    <property type="entry name" value="tand_rpt_95"/>
    <property type="match status" value="2"/>
</dbReference>
<dbReference type="AlphaFoldDB" id="A0A166XQP9"/>
<evidence type="ECO:0000313" key="6">
    <source>
        <dbReference type="EMBL" id="KZN40692.1"/>
    </source>
</evidence>
<dbReference type="InterPro" id="IPR002126">
    <property type="entry name" value="Cadherin-like_dom"/>
</dbReference>
<keyword evidence="2" id="KW-0472">Membrane</keyword>
<evidence type="ECO:0000313" key="7">
    <source>
        <dbReference type="Proteomes" id="UP000076643"/>
    </source>
</evidence>
<dbReference type="GO" id="GO:0007156">
    <property type="term" value="P:homophilic cell adhesion via plasma membrane adhesion molecules"/>
    <property type="evidence" value="ECO:0007669"/>
    <property type="project" value="InterPro"/>
</dbReference>
<keyword evidence="4" id="KW-0732">Signal</keyword>
<dbReference type="PROSITE" id="PS50268">
    <property type="entry name" value="CADHERIN_2"/>
    <property type="match status" value="1"/>
</dbReference>
<keyword evidence="2" id="KW-1133">Transmembrane helix</keyword>
<dbReference type="GO" id="GO:0005509">
    <property type="term" value="F:calcium ion binding"/>
    <property type="evidence" value="ECO:0007669"/>
    <property type="project" value="InterPro"/>
</dbReference>
<dbReference type="CDD" id="cd11304">
    <property type="entry name" value="Cadherin_repeat"/>
    <property type="match status" value="1"/>
</dbReference>
<evidence type="ECO:0000259" key="5">
    <source>
        <dbReference type="PROSITE" id="PS50268"/>
    </source>
</evidence>
<dbReference type="InterPro" id="IPR013783">
    <property type="entry name" value="Ig-like_fold"/>
</dbReference>
<keyword evidence="1" id="KW-0812">Transmembrane</keyword>
<feature type="signal peptide" evidence="4">
    <location>
        <begin position="1"/>
        <end position="21"/>
    </location>
</feature>
<dbReference type="Gene3D" id="2.60.40.60">
    <property type="entry name" value="Cadherins"/>
    <property type="match status" value="1"/>
</dbReference>
<dbReference type="PROSITE" id="PS51257">
    <property type="entry name" value="PROKAR_LIPOPROTEIN"/>
    <property type="match status" value="1"/>
</dbReference>
<dbReference type="Proteomes" id="UP000076643">
    <property type="component" value="Unassembled WGS sequence"/>
</dbReference>
<dbReference type="Pfam" id="PF17963">
    <property type="entry name" value="Big_9"/>
    <property type="match status" value="2"/>
</dbReference>
<dbReference type="SUPFAM" id="SSF49313">
    <property type="entry name" value="Cadherin-like"/>
    <property type="match status" value="2"/>
</dbReference>
<protein>
    <recommendedName>
        <fullName evidence="5">Cadherin domain-containing protein</fullName>
    </recommendedName>
</protein>
<dbReference type="InterPro" id="IPR015919">
    <property type="entry name" value="Cadherin-like_sf"/>
</dbReference>
<name>A0A166XQP9_9GAMM</name>
<sequence>MKLKFLSVTIAALLATGCGSSGSDSNSAPTFSSQSYEVSLQEDSTQSLTVSATDKEQQSLTYALSNAPAHGIVEVNAQSGAIKYTPEANYHGVDSFKVSVSDGQSTAQTTINVTVSPVNDLPVIEQDKLQVLGGETKVGQLNATDIDGDSLTYSVKTAPQNGALFVDAQTGAVTYTPEKLSVATDSVVVVVTDAQGGSVEKNLEITLGLTSNTDRAYYYFASDDSHLSKAEVQAKNLSSDLNKGNVYSNIAQGYATAGLENEVTKLLSEDIITQPQDLAWAKLYVANAYIEQGKLDHANTLRQSANQLYTEYMASKGITNFYSEDQSFYSELANSYLRSEQQELADQAYNILDIAFSSVIAGNSTAAMRTYFSFSDHAGELVKTWQSSLSNTDKQAANAQLERLYRYALQMPISHARNDLNGNEGKPYHSILQVALGYVIDHYTNLNEFDKAKPILAKMLSLYGIVGYDEHHVLDIDQYADVTMDEYPFGLIDAIPRFVLLYPEKDVNLLLGKFETTDWKYGWAKDQADGAVLLAKVRNGEDKLAVLAELLKNEEGRDKRALFVDLISYNINTPGAAIYIKEQGLYPEAAAYLKAGLDILSSDEYLQANKHIVSFTTGATGCETIIDQYLSIAELTADQQYKTAAQSAFIACHKIASGLYATDTSIELDERIAAKINLLPYYGEFELAEEQAEILKLLDAEIAQTQDDEASKYMLRVARALAAGKQLTTSLSYFEQAVALIKKFDTTLDASVRFTLTYDAFDYLQANGSEIGYLGELERLAGKHADYPAAIQKARSVWTDLINSHIDDLEEVLEQQRIIALTNLSSQLLRLAQPERAIELAGHTLLGEVERDSILTAVALYYASEDAFTHSSIAHVDTDGDGLVNFFAEHATEAMIVASGLVLDTDSDNDGVEDSQDTYPLDSKRQ</sequence>
<comment type="caution">
    <text evidence="6">The sequence shown here is derived from an EMBL/GenBank/DDBJ whole genome shotgun (WGS) entry which is preliminary data.</text>
</comment>
<evidence type="ECO:0000256" key="3">
    <source>
        <dbReference type="SAM" id="MobiDB-lite"/>
    </source>
</evidence>
<organism evidence="6 7">
    <name type="scientific">Pseudoalteromonas luteoviolacea DSM 6061</name>
    <dbReference type="NCBI Taxonomy" id="1365250"/>
    <lineage>
        <taxon>Bacteria</taxon>
        <taxon>Pseudomonadati</taxon>
        <taxon>Pseudomonadota</taxon>
        <taxon>Gammaproteobacteria</taxon>
        <taxon>Alteromonadales</taxon>
        <taxon>Pseudoalteromonadaceae</taxon>
        <taxon>Pseudoalteromonas</taxon>
    </lineage>
</organism>
<evidence type="ECO:0000256" key="4">
    <source>
        <dbReference type="SAM" id="SignalP"/>
    </source>
</evidence>
<evidence type="ECO:0000256" key="1">
    <source>
        <dbReference type="ARBA" id="ARBA00022692"/>
    </source>
</evidence>
<feature type="compositionally biased region" description="Acidic residues" evidence="3">
    <location>
        <begin position="907"/>
        <end position="916"/>
    </location>
</feature>